<feature type="domain" description="Peptidase C1A papain C-terminal" evidence="2">
    <location>
        <begin position="2"/>
        <end position="130"/>
    </location>
</feature>
<evidence type="ECO:0000259" key="2">
    <source>
        <dbReference type="SMART" id="SM00645"/>
    </source>
</evidence>
<comment type="similarity">
    <text evidence="1">Belongs to the peptidase C1 family.</text>
</comment>
<organism evidence="3 4">
    <name type="scientific">Cylicocyclus nassatus</name>
    <name type="common">Nematode worm</name>
    <dbReference type="NCBI Taxonomy" id="53992"/>
    <lineage>
        <taxon>Eukaryota</taxon>
        <taxon>Metazoa</taxon>
        <taxon>Ecdysozoa</taxon>
        <taxon>Nematoda</taxon>
        <taxon>Chromadorea</taxon>
        <taxon>Rhabditida</taxon>
        <taxon>Rhabditina</taxon>
        <taxon>Rhabditomorpha</taxon>
        <taxon>Strongyloidea</taxon>
        <taxon>Strongylidae</taxon>
        <taxon>Cylicocyclus</taxon>
    </lineage>
</organism>
<evidence type="ECO:0000313" key="3">
    <source>
        <dbReference type="EMBL" id="CAJ0594884.1"/>
    </source>
</evidence>
<dbReference type="InterPro" id="IPR038765">
    <property type="entry name" value="Papain-like_cys_pep_sf"/>
</dbReference>
<name>A0AA36GMS1_CYLNA</name>
<comment type="caution">
    <text evidence="3">The sequence shown here is derived from an EMBL/GenBank/DDBJ whole genome shotgun (WGS) entry which is preliminary data.</text>
</comment>
<sequence length="133" mass="15325">MFPPCDHISTDTDVGHNFCKNKETLPVPECAKECLKGYGKTYDEDRVHVYADFAIYKSGIYERVLDRKNKRLAPHTVKIIGWGVENMNGRDVKYWLISNSWGPRWGENGFFRMIRGENHCLIESEVVAGQMTP</sequence>
<evidence type="ECO:0000313" key="4">
    <source>
        <dbReference type="Proteomes" id="UP001176961"/>
    </source>
</evidence>
<protein>
    <recommendedName>
        <fullName evidence="2">Peptidase C1A papain C-terminal domain-containing protein</fullName>
    </recommendedName>
</protein>
<dbReference type="InterPro" id="IPR013128">
    <property type="entry name" value="Peptidase_C1A"/>
</dbReference>
<dbReference type="SMART" id="SM00645">
    <property type="entry name" value="Pept_C1"/>
    <property type="match status" value="1"/>
</dbReference>
<dbReference type="AlphaFoldDB" id="A0AA36GMS1"/>
<reference evidence="3" key="1">
    <citation type="submission" date="2023-07" db="EMBL/GenBank/DDBJ databases">
        <authorList>
            <consortium name="CYATHOMIX"/>
        </authorList>
    </citation>
    <scope>NUCLEOTIDE SEQUENCE</scope>
    <source>
        <strain evidence="3">N/A</strain>
    </source>
</reference>
<dbReference type="GO" id="GO:0008234">
    <property type="term" value="F:cysteine-type peptidase activity"/>
    <property type="evidence" value="ECO:0007669"/>
    <property type="project" value="InterPro"/>
</dbReference>
<dbReference type="InterPro" id="IPR000668">
    <property type="entry name" value="Peptidase_C1A_C"/>
</dbReference>
<accession>A0AA36GMS1</accession>
<keyword evidence="4" id="KW-1185">Reference proteome</keyword>
<proteinExistence type="inferred from homology"/>
<evidence type="ECO:0000256" key="1">
    <source>
        <dbReference type="ARBA" id="ARBA00008455"/>
    </source>
</evidence>
<dbReference type="Proteomes" id="UP001176961">
    <property type="component" value="Unassembled WGS sequence"/>
</dbReference>
<dbReference type="GO" id="GO:0006508">
    <property type="term" value="P:proteolysis"/>
    <property type="evidence" value="ECO:0007669"/>
    <property type="project" value="InterPro"/>
</dbReference>
<dbReference type="EMBL" id="CATQJL010000112">
    <property type="protein sequence ID" value="CAJ0594884.1"/>
    <property type="molecule type" value="Genomic_DNA"/>
</dbReference>
<dbReference type="PANTHER" id="PTHR12411">
    <property type="entry name" value="CYSTEINE PROTEASE FAMILY C1-RELATED"/>
    <property type="match status" value="1"/>
</dbReference>
<gene>
    <name evidence="3" type="ORF">CYNAS_LOCUS6867</name>
</gene>
<dbReference type="SUPFAM" id="SSF54001">
    <property type="entry name" value="Cysteine proteinases"/>
    <property type="match status" value="1"/>
</dbReference>
<dbReference type="Gene3D" id="3.90.70.10">
    <property type="entry name" value="Cysteine proteinases"/>
    <property type="match status" value="1"/>
</dbReference>
<dbReference type="Pfam" id="PF00112">
    <property type="entry name" value="Peptidase_C1"/>
    <property type="match status" value="1"/>
</dbReference>